<protein>
    <submittedName>
        <fullName evidence="2">Aminoglycoside phosphotransferase family protein</fullName>
    </submittedName>
</protein>
<reference evidence="2 3" key="1">
    <citation type="submission" date="2022-04" db="EMBL/GenBank/DDBJ databases">
        <title>Streptomyces sp. nov. LCR6-01 isolated from Lichen of Dirinaria sp.</title>
        <authorList>
            <person name="Kanchanasin P."/>
            <person name="Tanasupawat S."/>
            <person name="Phongsopitanun W."/>
        </authorList>
    </citation>
    <scope>NUCLEOTIDE SEQUENCE [LARGE SCALE GENOMIC DNA]</scope>
    <source>
        <strain evidence="2 3">LCR6-01</strain>
    </source>
</reference>
<dbReference type="RefSeq" id="WP_248635001.1">
    <property type="nucleotide sequence ID" value="NZ_JALPTH010000017.1"/>
</dbReference>
<dbReference type="Pfam" id="PF01636">
    <property type="entry name" value="APH"/>
    <property type="match status" value="1"/>
</dbReference>
<proteinExistence type="predicted"/>
<evidence type="ECO:0000259" key="1">
    <source>
        <dbReference type="Pfam" id="PF01636"/>
    </source>
</evidence>
<dbReference type="InterPro" id="IPR011009">
    <property type="entry name" value="Kinase-like_dom_sf"/>
</dbReference>
<name>A0ABT0ID98_9ACTN</name>
<sequence>MSERVTWEELPTELRTAVEEHTGKVLSAEQVSKGLNSPAAFIITTAGNGRLFFKGVRLDDPEGVMATRAEESLNRTVAGVSPWIRHRFEMAGWYCLAFIHVDGRHVDFSPGTKDLGPVAFTLNWMARRFTVLSLARADYRPPMLAERFTGFLSEKEAVLLDGTNILHTDTNPHNIMVPGVGNNAYVVDWAMPAVGPAWVDMANTAVRLMEADQPDEDALAWLGGFDAWKTADPRAVKAYVDATCRQWSARVGEQAASHSNRRFSVLLEYPRTEPRAARSRGLRDT</sequence>
<comment type="caution">
    <text evidence="2">The sequence shown here is derived from an EMBL/GenBank/DDBJ whole genome shotgun (WGS) entry which is preliminary data.</text>
</comment>
<gene>
    <name evidence="2" type="ORF">M1O15_18275</name>
</gene>
<feature type="domain" description="Aminoglycoside phosphotransferase" evidence="1">
    <location>
        <begin position="162"/>
        <end position="232"/>
    </location>
</feature>
<dbReference type="Gene3D" id="3.90.1200.10">
    <property type="match status" value="1"/>
</dbReference>
<organism evidence="2 3">
    <name type="scientific">Streptomyces lichenis</name>
    <dbReference type="NCBI Taxonomy" id="2306967"/>
    <lineage>
        <taxon>Bacteria</taxon>
        <taxon>Bacillati</taxon>
        <taxon>Actinomycetota</taxon>
        <taxon>Actinomycetes</taxon>
        <taxon>Kitasatosporales</taxon>
        <taxon>Streptomycetaceae</taxon>
        <taxon>Streptomyces</taxon>
    </lineage>
</organism>
<keyword evidence="3" id="KW-1185">Reference proteome</keyword>
<dbReference type="InterPro" id="IPR002575">
    <property type="entry name" value="Aminoglycoside_PTrfase"/>
</dbReference>
<dbReference type="EMBL" id="JALPTH010000017">
    <property type="protein sequence ID" value="MCK8679301.1"/>
    <property type="molecule type" value="Genomic_DNA"/>
</dbReference>
<dbReference type="Proteomes" id="UP001522868">
    <property type="component" value="Unassembled WGS sequence"/>
</dbReference>
<accession>A0ABT0ID98</accession>
<evidence type="ECO:0000313" key="2">
    <source>
        <dbReference type="EMBL" id="MCK8679301.1"/>
    </source>
</evidence>
<dbReference type="SUPFAM" id="SSF56112">
    <property type="entry name" value="Protein kinase-like (PK-like)"/>
    <property type="match status" value="1"/>
</dbReference>
<evidence type="ECO:0000313" key="3">
    <source>
        <dbReference type="Proteomes" id="UP001522868"/>
    </source>
</evidence>